<dbReference type="PROSITE" id="PS00995">
    <property type="entry name" value="TCP1_3"/>
    <property type="match status" value="1"/>
</dbReference>
<dbReference type="Pfam" id="PF00118">
    <property type="entry name" value="Cpn60_TCP1"/>
    <property type="match status" value="1"/>
</dbReference>
<reference evidence="11 13" key="2">
    <citation type="journal article" date="2013" name="Nature">
        <title>Insights into bilaterian evolution from three spiralian genomes.</title>
        <authorList>
            <person name="Simakov O."/>
            <person name="Marletaz F."/>
            <person name="Cho S.J."/>
            <person name="Edsinger-Gonzales E."/>
            <person name="Havlak P."/>
            <person name="Hellsten U."/>
            <person name="Kuo D.H."/>
            <person name="Larsson T."/>
            <person name="Lv J."/>
            <person name="Arendt D."/>
            <person name="Savage R."/>
            <person name="Osoegawa K."/>
            <person name="de Jong P."/>
            <person name="Grimwood J."/>
            <person name="Chapman J.A."/>
            <person name="Shapiro H."/>
            <person name="Aerts A."/>
            <person name="Otillar R.P."/>
            <person name="Terry A.Y."/>
            <person name="Boore J.L."/>
            <person name="Grigoriev I.V."/>
            <person name="Lindberg D.R."/>
            <person name="Seaver E.C."/>
            <person name="Weisblat D.A."/>
            <person name="Putnam N.H."/>
            <person name="Rokhsar D.S."/>
        </authorList>
    </citation>
    <scope>NUCLEOTIDE SEQUENCE</scope>
    <source>
        <strain evidence="11 13">I ESC-2004</strain>
    </source>
</reference>
<keyword evidence="7 8" id="KW-0143">Chaperone</keyword>
<dbReference type="Proteomes" id="UP000014760">
    <property type="component" value="Unassembled WGS sequence"/>
</dbReference>
<keyword evidence="6 8" id="KW-0067">ATP-binding</keyword>
<dbReference type="SUPFAM" id="SSF52029">
    <property type="entry name" value="GroEL apical domain-like"/>
    <property type="match status" value="1"/>
</dbReference>
<gene>
    <name evidence="11" type="ORF">CAPTEDRAFT_161470</name>
</gene>
<dbReference type="InterPro" id="IPR027413">
    <property type="entry name" value="GROEL-like_equatorial_sf"/>
</dbReference>
<keyword evidence="4" id="KW-0963">Cytoplasm</keyword>
<evidence type="ECO:0000256" key="6">
    <source>
        <dbReference type="ARBA" id="ARBA00022840"/>
    </source>
</evidence>
<dbReference type="GO" id="GO:0005524">
    <property type="term" value="F:ATP binding"/>
    <property type="evidence" value="ECO:0007669"/>
    <property type="project" value="UniProtKB-KW"/>
</dbReference>
<dbReference type="InterPro" id="IPR017998">
    <property type="entry name" value="Chaperone_TCP-1"/>
</dbReference>
<dbReference type="AlphaFoldDB" id="R7TK70"/>
<evidence type="ECO:0000256" key="9">
    <source>
        <dbReference type="RuleBase" id="RU004191"/>
    </source>
</evidence>
<dbReference type="InterPro" id="IPR027409">
    <property type="entry name" value="GroEL-like_apical_dom_sf"/>
</dbReference>
<dbReference type="InterPro" id="IPR012719">
    <property type="entry name" value="Chap_CCT_gamma"/>
</dbReference>
<dbReference type="SUPFAM" id="SSF54849">
    <property type="entry name" value="GroEL-intermediate domain like"/>
    <property type="match status" value="1"/>
</dbReference>
<evidence type="ECO:0000256" key="7">
    <source>
        <dbReference type="ARBA" id="ARBA00023186"/>
    </source>
</evidence>
<evidence type="ECO:0000256" key="2">
    <source>
        <dbReference type="ARBA" id="ARBA00008020"/>
    </source>
</evidence>
<sequence length="558" mass="61014">MMSGGGAPVIVLNQNTKREHGRKVQLGNVTAAKTIADIIRTCLGPRSMLKMLMDPMGGIVMTNDGNAILREIMVEHPAAKSMIEIARTQDEEVGDGTTSVIILAGEMMSVAEQFLEQQMHPTVIIGAYREALEDLITLLKDKVSMSVDVNNRQEMLKIIKSSVGTKFIKKWSDMACQIALDATTTVSVESNGRREIDIKRYAKVEKIPGGAVEDSVVLRGVMLNKDVVHPKMKRRIENPKIVLLDCSLEYKKGESQTNIEISHEEDFMKILQQEEEYIQTVVAEVLALKPDLVITEKGVSDLAQHFFVKAGVSVIRRVRKSDNNRIARATGATIVSRTDELKEDDIGHGCGLFYIEKFGDEYFTFITECKEPKACTILLRGASKDILNEVERNLQDAMNVARNVMVDARLVPGGGAVEMALARALNQKAKSLTGVQQWPYRAVAKALEVIPRTLVQNCGASTIRTITALRAKHAVEGNSSFGVDGETGSIVDMKDFGIWEPYSVKAQTYKTAIETAILLLRIDDIVSGVKKQSELNGPSGGGGAPPPEQPAGAGPPEQ</sequence>
<accession>R7TK70</accession>
<dbReference type="SUPFAM" id="SSF48592">
    <property type="entry name" value="GroEL equatorial domain-like"/>
    <property type="match status" value="1"/>
</dbReference>
<dbReference type="InterPro" id="IPR027410">
    <property type="entry name" value="TCP-1-like_intermed_sf"/>
</dbReference>
<dbReference type="GO" id="GO:0140662">
    <property type="term" value="F:ATP-dependent protein folding chaperone"/>
    <property type="evidence" value="ECO:0007669"/>
    <property type="project" value="InterPro"/>
</dbReference>
<dbReference type="Gene3D" id="1.10.560.10">
    <property type="entry name" value="GroEL-like equatorial domain"/>
    <property type="match status" value="1"/>
</dbReference>
<dbReference type="FunFam" id="1.10.560.10:FF:000073">
    <property type="entry name" value="T-complex protein 1 subunit gamma"/>
    <property type="match status" value="1"/>
</dbReference>
<dbReference type="InterPro" id="IPR002194">
    <property type="entry name" value="Chaperonin_TCP-1_CS"/>
</dbReference>
<dbReference type="EMBL" id="AMQN01012544">
    <property type="status" value="NOT_ANNOTATED_CDS"/>
    <property type="molecule type" value="Genomic_DNA"/>
</dbReference>
<dbReference type="NCBIfam" id="NF041083">
    <property type="entry name" value="thermosome_beta"/>
    <property type="match status" value="1"/>
</dbReference>
<dbReference type="PROSITE" id="PS00750">
    <property type="entry name" value="TCP1_1"/>
    <property type="match status" value="1"/>
</dbReference>
<protein>
    <recommendedName>
        <fullName evidence="3 9">T-complex protein 1 subunit gamma</fullName>
    </recommendedName>
</protein>
<dbReference type="GO" id="GO:0005832">
    <property type="term" value="C:chaperonin-containing T-complex"/>
    <property type="evidence" value="ECO:0007669"/>
    <property type="project" value="UniProtKB-ARBA"/>
</dbReference>
<dbReference type="FunFam" id="1.10.560.10:FF:000069">
    <property type="entry name" value="T-complex protein 1 subunit gamma"/>
    <property type="match status" value="1"/>
</dbReference>
<proteinExistence type="inferred from homology"/>
<comment type="subcellular location">
    <subcellularLocation>
        <location evidence="1">Cytoplasm</location>
    </subcellularLocation>
</comment>
<evidence type="ECO:0000256" key="10">
    <source>
        <dbReference type="SAM" id="MobiDB-lite"/>
    </source>
</evidence>
<organism evidence="11">
    <name type="scientific">Capitella teleta</name>
    <name type="common">Polychaete worm</name>
    <dbReference type="NCBI Taxonomy" id="283909"/>
    <lineage>
        <taxon>Eukaryota</taxon>
        <taxon>Metazoa</taxon>
        <taxon>Spiralia</taxon>
        <taxon>Lophotrochozoa</taxon>
        <taxon>Annelida</taxon>
        <taxon>Polychaeta</taxon>
        <taxon>Sedentaria</taxon>
        <taxon>Scolecida</taxon>
        <taxon>Capitellidae</taxon>
        <taxon>Capitella</taxon>
    </lineage>
</organism>
<dbReference type="GO" id="GO:0051082">
    <property type="term" value="F:unfolded protein binding"/>
    <property type="evidence" value="ECO:0007669"/>
    <property type="project" value="InterPro"/>
</dbReference>
<dbReference type="GO" id="GO:0016887">
    <property type="term" value="F:ATP hydrolysis activity"/>
    <property type="evidence" value="ECO:0007669"/>
    <property type="project" value="InterPro"/>
</dbReference>
<reference evidence="13" key="1">
    <citation type="submission" date="2012-12" db="EMBL/GenBank/DDBJ databases">
        <authorList>
            <person name="Hellsten U."/>
            <person name="Grimwood J."/>
            <person name="Chapman J.A."/>
            <person name="Shapiro H."/>
            <person name="Aerts A."/>
            <person name="Otillar R.P."/>
            <person name="Terry A.Y."/>
            <person name="Boore J.L."/>
            <person name="Simakov O."/>
            <person name="Marletaz F."/>
            <person name="Cho S.-J."/>
            <person name="Edsinger-Gonzales E."/>
            <person name="Havlak P."/>
            <person name="Kuo D.-H."/>
            <person name="Larsson T."/>
            <person name="Lv J."/>
            <person name="Arendt D."/>
            <person name="Savage R."/>
            <person name="Osoegawa K."/>
            <person name="de Jong P."/>
            <person name="Lindberg D.R."/>
            <person name="Seaver E.C."/>
            <person name="Weisblat D.A."/>
            <person name="Putnam N.H."/>
            <person name="Grigoriev I.V."/>
            <person name="Rokhsar D.S."/>
        </authorList>
    </citation>
    <scope>NUCLEOTIDE SEQUENCE</scope>
    <source>
        <strain evidence="13">I ESC-2004</strain>
    </source>
</reference>
<keyword evidence="5 8" id="KW-0547">Nucleotide-binding</keyword>
<name>R7TK70_CAPTE</name>
<dbReference type="FunFam" id="3.50.7.10:FF:000005">
    <property type="entry name" value="T-complex protein 1 subunit gamma"/>
    <property type="match status" value="1"/>
</dbReference>
<dbReference type="NCBIfam" id="NF041082">
    <property type="entry name" value="thermosome_alpha"/>
    <property type="match status" value="1"/>
</dbReference>
<dbReference type="Gene3D" id="3.30.260.10">
    <property type="entry name" value="TCP-1-like chaperonin intermediate domain"/>
    <property type="match status" value="1"/>
</dbReference>
<dbReference type="PANTHER" id="PTHR11353">
    <property type="entry name" value="CHAPERONIN"/>
    <property type="match status" value="1"/>
</dbReference>
<dbReference type="STRING" id="283909.R7TK70"/>
<dbReference type="EnsemblMetazoa" id="CapteT161470">
    <property type="protein sequence ID" value="CapteP161470"/>
    <property type="gene ID" value="CapteG161470"/>
</dbReference>
<dbReference type="PROSITE" id="PS00751">
    <property type="entry name" value="TCP1_2"/>
    <property type="match status" value="1"/>
</dbReference>
<evidence type="ECO:0000313" key="13">
    <source>
        <dbReference type="Proteomes" id="UP000014760"/>
    </source>
</evidence>
<evidence type="ECO:0000313" key="12">
    <source>
        <dbReference type="EnsemblMetazoa" id="CapteP161470"/>
    </source>
</evidence>
<dbReference type="CDD" id="cd03337">
    <property type="entry name" value="TCP1_gamma"/>
    <property type="match status" value="1"/>
</dbReference>
<keyword evidence="13" id="KW-1185">Reference proteome</keyword>
<dbReference type="PRINTS" id="PR00304">
    <property type="entry name" value="TCOMPLEXTCP1"/>
</dbReference>
<reference evidence="12" key="3">
    <citation type="submission" date="2015-06" db="UniProtKB">
        <authorList>
            <consortium name="EnsemblMetazoa"/>
        </authorList>
    </citation>
    <scope>IDENTIFICATION</scope>
</reference>
<feature type="region of interest" description="Disordered" evidence="10">
    <location>
        <begin position="531"/>
        <end position="558"/>
    </location>
</feature>
<dbReference type="Gene3D" id="3.50.7.10">
    <property type="entry name" value="GroEL"/>
    <property type="match status" value="1"/>
</dbReference>
<evidence type="ECO:0000256" key="1">
    <source>
        <dbReference type="ARBA" id="ARBA00004496"/>
    </source>
</evidence>
<evidence type="ECO:0000256" key="8">
    <source>
        <dbReference type="RuleBase" id="RU004187"/>
    </source>
</evidence>
<dbReference type="HOGENOM" id="CLU_008891_7_3_1"/>
<dbReference type="EMBL" id="KB309592">
    <property type="protein sequence ID" value="ELT93872.1"/>
    <property type="molecule type" value="Genomic_DNA"/>
</dbReference>
<evidence type="ECO:0000256" key="5">
    <source>
        <dbReference type="ARBA" id="ARBA00022741"/>
    </source>
</evidence>
<dbReference type="OrthoDB" id="275057at2759"/>
<evidence type="ECO:0000256" key="3">
    <source>
        <dbReference type="ARBA" id="ARBA00017187"/>
    </source>
</evidence>
<dbReference type="InterPro" id="IPR002423">
    <property type="entry name" value="Cpn60/GroEL/TCP-1"/>
</dbReference>
<dbReference type="InterPro" id="IPR053374">
    <property type="entry name" value="TCP-1_chaperonin"/>
</dbReference>
<dbReference type="NCBIfam" id="TIGR02344">
    <property type="entry name" value="chap_CCT_gamma"/>
    <property type="match status" value="1"/>
</dbReference>
<dbReference type="InterPro" id="IPR054827">
    <property type="entry name" value="thermosome_alpha"/>
</dbReference>
<comment type="similarity">
    <text evidence="2 8">Belongs to the TCP-1 chaperonin family.</text>
</comment>
<evidence type="ECO:0000313" key="11">
    <source>
        <dbReference type="EMBL" id="ELT93872.1"/>
    </source>
</evidence>
<dbReference type="OMA" id="CGGSTIR"/>
<dbReference type="FunCoup" id="R7TK70">
    <property type="interactions" value="1916"/>
</dbReference>
<evidence type="ECO:0000256" key="4">
    <source>
        <dbReference type="ARBA" id="ARBA00022490"/>
    </source>
</evidence>